<sequence>MTRTITAAATGAITAGLTLLGFHGQVGRYPRRPWPEDPTTAEPTRRTNACR</sequence>
<proteinExistence type="predicted"/>
<reference evidence="2 3" key="1">
    <citation type="submission" date="2022-06" db="EMBL/GenBank/DDBJ databases">
        <title>Sequencing the genomes of 1000 actinobacteria strains.</title>
        <authorList>
            <person name="Klenk H.-P."/>
        </authorList>
    </citation>
    <scope>NUCLEOTIDE SEQUENCE [LARGE SCALE GENOMIC DNA]</scope>
    <source>
        <strain evidence="2 3">DSM 41656</strain>
    </source>
</reference>
<comment type="caution">
    <text evidence="2">The sequence shown here is derived from an EMBL/GenBank/DDBJ whole genome shotgun (WGS) entry which is preliminary data.</text>
</comment>
<protein>
    <submittedName>
        <fullName evidence="2">Uncharacterized protein</fullName>
    </submittedName>
</protein>
<dbReference type="EMBL" id="JAMZDX010000008">
    <property type="protein sequence ID" value="MCP2314075.1"/>
    <property type="molecule type" value="Genomic_DNA"/>
</dbReference>
<evidence type="ECO:0000256" key="1">
    <source>
        <dbReference type="SAM" id="MobiDB-lite"/>
    </source>
</evidence>
<organism evidence="2 3">
    <name type="scientific">Kitasatospora paracochleata</name>
    <dbReference type="NCBI Taxonomy" id="58354"/>
    <lineage>
        <taxon>Bacteria</taxon>
        <taxon>Bacillati</taxon>
        <taxon>Actinomycetota</taxon>
        <taxon>Actinomycetes</taxon>
        <taxon>Kitasatosporales</taxon>
        <taxon>Streptomycetaceae</taxon>
        <taxon>Kitasatospora</taxon>
    </lineage>
</organism>
<evidence type="ECO:0000313" key="3">
    <source>
        <dbReference type="Proteomes" id="UP001206483"/>
    </source>
</evidence>
<keyword evidence="3" id="KW-1185">Reference proteome</keyword>
<feature type="region of interest" description="Disordered" evidence="1">
    <location>
        <begin position="28"/>
        <end position="51"/>
    </location>
</feature>
<gene>
    <name evidence="2" type="ORF">FHR36_007274</name>
</gene>
<name>A0ABT1J9E5_9ACTN</name>
<evidence type="ECO:0000313" key="2">
    <source>
        <dbReference type="EMBL" id="MCP2314075.1"/>
    </source>
</evidence>
<accession>A0ABT1J9E5</accession>
<dbReference type="Proteomes" id="UP001206483">
    <property type="component" value="Unassembled WGS sequence"/>
</dbReference>